<dbReference type="Proteomes" id="UP001597322">
    <property type="component" value="Unassembled WGS sequence"/>
</dbReference>
<proteinExistence type="predicted"/>
<evidence type="ECO:0000313" key="3">
    <source>
        <dbReference type="EMBL" id="MFD1745140.1"/>
    </source>
</evidence>
<accession>A0ABW4M3Q1</accession>
<evidence type="ECO:0000256" key="2">
    <source>
        <dbReference type="SAM" id="Phobius"/>
    </source>
</evidence>
<evidence type="ECO:0000313" key="4">
    <source>
        <dbReference type="Proteomes" id="UP001597322"/>
    </source>
</evidence>
<feature type="transmembrane region" description="Helical" evidence="2">
    <location>
        <begin position="102"/>
        <end position="124"/>
    </location>
</feature>
<reference evidence="4" key="1">
    <citation type="journal article" date="2019" name="Int. J. Syst. Evol. Microbiol.">
        <title>The Global Catalogue of Microorganisms (GCM) 10K type strain sequencing project: providing services to taxonomists for standard genome sequencing and annotation.</title>
        <authorList>
            <consortium name="The Broad Institute Genomics Platform"/>
            <consortium name="The Broad Institute Genome Sequencing Center for Infectious Disease"/>
            <person name="Wu L."/>
            <person name="Ma J."/>
        </authorList>
    </citation>
    <scope>NUCLEOTIDE SEQUENCE [LARGE SCALE GENOMIC DNA]</scope>
    <source>
        <strain evidence="4">CG52</strain>
    </source>
</reference>
<evidence type="ECO:0000256" key="1">
    <source>
        <dbReference type="SAM" id="MobiDB-lite"/>
    </source>
</evidence>
<feature type="region of interest" description="Disordered" evidence="1">
    <location>
        <begin position="1"/>
        <end position="31"/>
    </location>
</feature>
<dbReference type="EMBL" id="JBHUEQ010000011">
    <property type="protein sequence ID" value="MFD1745140.1"/>
    <property type="molecule type" value="Genomic_DNA"/>
</dbReference>
<keyword evidence="4" id="KW-1185">Reference proteome</keyword>
<comment type="caution">
    <text evidence="3">The sequence shown here is derived from an EMBL/GenBank/DDBJ whole genome shotgun (WGS) entry which is preliminary data.</text>
</comment>
<dbReference type="RefSeq" id="WP_377398254.1">
    <property type="nucleotide sequence ID" value="NZ_JBHUEQ010000011.1"/>
</dbReference>
<keyword evidence="2" id="KW-0812">Transmembrane</keyword>
<keyword evidence="2" id="KW-0472">Membrane</keyword>
<gene>
    <name evidence="3" type="ORF">ACFSE1_06670</name>
</gene>
<organism evidence="3 4">
    <name type="scientific">Rhizobium helianthi</name>
    <dbReference type="NCBI Taxonomy" id="1132695"/>
    <lineage>
        <taxon>Bacteria</taxon>
        <taxon>Pseudomonadati</taxon>
        <taxon>Pseudomonadota</taxon>
        <taxon>Alphaproteobacteria</taxon>
        <taxon>Hyphomicrobiales</taxon>
        <taxon>Rhizobiaceae</taxon>
        <taxon>Rhizobium/Agrobacterium group</taxon>
        <taxon>Rhizobium</taxon>
    </lineage>
</organism>
<name>A0ABW4M3Q1_9HYPH</name>
<sequence>MNAFRQRRSKVDNGYDILPPDAMGSRPARRSLSQSSVEDAHFITLPVDPTSRAPHRFENDNRIRQSPRPSRSSGQMGKRSGEMARGIVSRIETYLMRMSADFFSAIVAFVFVMVFGLAGGFSLINSGQQAPSKGLDITHVTLAPQEAGGMPVLQINGIVENRTGALQKVNPIRAELIVDDRIVFSTIIDPPVTHIQQDHSRGFVARVPHPGGKRPQLRLSFIEAGATTS</sequence>
<feature type="compositionally biased region" description="Low complexity" evidence="1">
    <location>
        <begin position="64"/>
        <end position="73"/>
    </location>
</feature>
<evidence type="ECO:0008006" key="5">
    <source>
        <dbReference type="Google" id="ProtNLM"/>
    </source>
</evidence>
<keyword evidence="2" id="KW-1133">Transmembrane helix</keyword>
<protein>
    <recommendedName>
        <fullName evidence="5">DUF3426 domain-containing protein</fullName>
    </recommendedName>
</protein>
<feature type="region of interest" description="Disordered" evidence="1">
    <location>
        <begin position="43"/>
        <end position="82"/>
    </location>
</feature>